<keyword evidence="6" id="KW-1185">Reference proteome</keyword>
<evidence type="ECO:0000313" key="6">
    <source>
        <dbReference type="Proteomes" id="UP001401887"/>
    </source>
</evidence>
<feature type="domain" description="DUF11" evidence="3">
    <location>
        <begin position="1090"/>
        <end position="1200"/>
    </location>
</feature>
<dbReference type="Gene3D" id="2.60.40.740">
    <property type="match status" value="1"/>
</dbReference>
<dbReference type="InterPro" id="IPR047589">
    <property type="entry name" value="DUF11_rpt"/>
</dbReference>
<organism evidence="5 6">
    <name type="scientific">Deinococcus carri</name>
    <dbReference type="NCBI Taxonomy" id="1211323"/>
    <lineage>
        <taxon>Bacteria</taxon>
        <taxon>Thermotogati</taxon>
        <taxon>Deinococcota</taxon>
        <taxon>Deinococci</taxon>
        <taxon>Deinococcales</taxon>
        <taxon>Deinococcaceae</taxon>
        <taxon>Deinococcus</taxon>
    </lineage>
</organism>
<feature type="domain" description="GEVED" evidence="4">
    <location>
        <begin position="979"/>
        <end position="1055"/>
    </location>
</feature>
<dbReference type="RefSeq" id="WP_345467607.1">
    <property type="nucleotide sequence ID" value="NZ_BAABRP010000021.1"/>
</dbReference>
<feature type="domain" description="DUF11" evidence="3">
    <location>
        <begin position="526"/>
        <end position="651"/>
    </location>
</feature>
<dbReference type="InterPro" id="IPR051172">
    <property type="entry name" value="Chlamydia_OmcB"/>
</dbReference>
<dbReference type="Pfam" id="PF20009">
    <property type="entry name" value="GEVED"/>
    <property type="match status" value="1"/>
</dbReference>
<dbReference type="Pfam" id="PF01345">
    <property type="entry name" value="DUF11"/>
    <property type="match status" value="3"/>
</dbReference>
<protein>
    <recommendedName>
        <fullName evidence="7">DUF11 domain-containing protein</fullName>
    </recommendedName>
</protein>
<feature type="chain" id="PRO_5046140092" description="DUF11 domain-containing protein" evidence="2">
    <location>
        <begin position="22"/>
        <end position="1335"/>
    </location>
</feature>
<evidence type="ECO:0000256" key="2">
    <source>
        <dbReference type="SAM" id="SignalP"/>
    </source>
</evidence>
<accession>A0ABP9WDU3</accession>
<evidence type="ECO:0000313" key="5">
    <source>
        <dbReference type="EMBL" id="GAA5514640.1"/>
    </source>
</evidence>
<comment type="caution">
    <text evidence="5">The sequence shown here is derived from an EMBL/GenBank/DDBJ whole genome shotgun (WGS) entry which is preliminary data.</text>
</comment>
<dbReference type="InterPro" id="IPR045474">
    <property type="entry name" value="GEVED"/>
</dbReference>
<feature type="region of interest" description="Disordered" evidence="1">
    <location>
        <begin position="922"/>
        <end position="948"/>
    </location>
</feature>
<dbReference type="PANTHER" id="PTHR34819">
    <property type="entry name" value="LARGE CYSTEINE-RICH PERIPLASMIC PROTEIN OMCB"/>
    <property type="match status" value="1"/>
</dbReference>
<reference evidence="5 6" key="1">
    <citation type="submission" date="2024-02" db="EMBL/GenBank/DDBJ databases">
        <title>Deinococcus carri NBRC 110142.</title>
        <authorList>
            <person name="Ichikawa N."/>
            <person name="Katano-Makiyama Y."/>
            <person name="Hidaka K."/>
        </authorList>
    </citation>
    <scope>NUCLEOTIDE SEQUENCE [LARGE SCALE GENOMIC DNA]</scope>
    <source>
        <strain evidence="5 6">NBRC 110142</strain>
    </source>
</reference>
<evidence type="ECO:0000256" key="1">
    <source>
        <dbReference type="SAM" id="MobiDB-lite"/>
    </source>
</evidence>
<dbReference type="EMBL" id="BAABRP010000021">
    <property type="protein sequence ID" value="GAA5514640.1"/>
    <property type="molecule type" value="Genomic_DNA"/>
</dbReference>
<gene>
    <name evidence="5" type="ORF">Dcar01_03396</name>
</gene>
<evidence type="ECO:0008006" key="7">
    <source>
        <dbReference type="Google" id="ProtNLM"/>
    </source>
</evidence>
<name>A0ABP9WDU3_9DEIO</name>
<sequence length="1335" mass="134644">MKRLLQKLLPFLGLLSVSASAQTNTGISSTPRMQQSGRVDYVALGASFRTDNGNGGNTCTVKTGTTTTSTGSGNLPNGEVVANNAVVQASDRSAAQLVPTGSTIKAAYLYWVASQNSDDPASADKQVTFIVNGVPNTVTASRVWTGVNSNGGSMGAFADVTGLMGSVTAANATMRMDGLSIQNNGDQCRNATVHGAWTLYIVYENAGLSSKLISFYDGLEYIGGSAGIANKTITASGFSVPNASSLDRVSKVSVMVADGDYDAAGDSLSLKSNLNTAATTQSSASRGAGNFFGGVVSAAAEDGTETRQTGSVNTAASTTGGLDIATIFAPTSVIPAGTGTITATIDSQAGELLITHSLVVMANTSNANVRIAKTLEGTATTYRVGDALKYLLTVDNRQGTYEALNVVTTDTLPRGLTYNGTEISYDGGTSWAALSGVTTSVDATGVTTITLPAVRRLDNDGKVWGGTGSVATQLGTQDVKYRLSVTANGAVTGSLNNQANVTTGSAETATTDNSSSASVTILPQADLAVTKTDGVSSVMYGSDTVYTVRVTNAGPAAVTDAVLQDPAVSGLSVSGVSCSAATGNRCAAPPTAAQLQSTGGATLPALASGEFFELQVTANVTASGSVTNTAQVSLPSGSGVTDPVPGNNTAADTDSVVLPSGPAVPPGVWSASTCLDFSGVALSVNGAPVTKTLTTPEGVLITYTLDVTSNAQYGTGNTPSNPSGEAVLNGYVPGSWSGDRWDDYFGSGKTNAVVNRPVGRKVGYTLSAYATYGGQAVPLTLLTGSAEDDASNEYVMTTTNGTPFAVVDRTVASTVNGTLTVSGSGTTAKMTVDSANGNFLLLGTTKMDATAAAPLVLTNELAGNGATAQGYCLAYTYDRGDAPSSYLRAAHLQYLSFGTTLANGTYNLRDAAVAPSAATSRTSAFLGGQPTSEATERGTNGTADSDDAVPGTLPTLGNNAATYSVTLAYTNASGAPVTLAGWVDFDGNGTFDAGERTTTSLVAGSGNVTLTWNGISANSNRSAARYARFRISSDATSAGNPSGTAPDGEVEDYPVPYSVTPDLTLTKAGPAYAKPSTVANTDPAAGPVVAAGDSFISYTLTVNTAGADATGTTTVTDTLPAGLSWTPSGNYTAGPGSWTCGVSGQTITCTTSSTITVGTPQTITLNNVRVGPGTAAGATFTNTATVANPNEAAADKNAGNTGTASTKLVLTQVTKEVRLLPGATFGKSASVRPGDVLEYCIDTRNLGGADLTNYVLSDTLNSSGRSLTSITTDTAYGGKAIKWTRTPASGTATTASFTAVAGDDAGTLTDSSLSVNLGTLVAGETVRTCFQVQVR</sequence>
<proteinExistence type="predicted"/>
<dbReference type="NCBIfam" id="TIGR01451">
    <property type="entry name" value="B_ant_repeat"/>
    <property type="match status" value="2"/>
</dbReference>
<keyword evidence="2" id="KW-0732">Signal</keyword>
<evidence type="ECO:0000259" key="4">
    <source>
        <dbReference type="Pfam" id="PF20009"/>
    </source>
</evidence>
<dbReference type="Proteomes" id="UP001401887">
    <property type="component" value="Unassembled WGS sequence"/>
</dbReference>
<dbReference type="InterPro" id="IPR001434">
    <property type="entry name" value="OmcB-like_DUF11"/>
</dbReference>
<feature type="domain" description="DUF11" evidence="3">
    <location>
        <begin position="370"/>
        <end position="519"/>
    </location>
</feature>
<feature type="signal peptide" evidence="2">
    <location>
        <begin position="1"/>
        <end position="21"/>
    </location>
</feature>
<evidence type="ECO:0000259" key="3">
    <source>
        <dbReference type="Pfam" id="PF01345"/>
    </source>
</evidence>
<feature type="compositionally biased region" description="Polar residues" evidence="1">
    <location>
        <begin position="922"/>
        <end position="943"/>
    </location>
</feature>